<protein>
    <submittedName>
        <fullName evidence="1">Uncharacterized protein</fullName>
    </submittedName>
</protein>
<keyword evidence="2" id="KW-1185">Reference proteome</keyword>
<sequence length="286" mass="33227">MEEQNEEHEKRELYAVLNLSPEASDEEIRKAYRQWAQAYHPDNCMVKMFGIRGMDSGERTLYPINIMHQNPRIRMSFIRKVYSIVAFQLLLTVVVASVLIFVPPVANFFNNYIPNYVLYIVIIFALFLVEYYHQKHPLNYFLLVIFTVSLALPVGLFCVLAGGKMILEAVMLTIMVIVNLTLYTFWAAKRGYDFNFLYQLLYLWVGALLVIILFIPIQMLFLLGKLSCMIFGCLPFIIFCGYIVYEIDTLIKRISYAEYISASVSLYLDVINLFASLFLLYLVLLI</sequence>
<organism evidence="1 2">
    <name type="scientific">Trifolium pratense</name>
    <name type="common">Red clover</name>
    <dbReference type="NCBI Taxonomy" id="57577"/>
    <lineage>
        <taxon>Eukaryota</taxon>
        <taxon>Viridiplantae</taxon>
        <taxon>Streptophyta</taxon>
        <taxon>Embryophyta</taxon>
        <taxon>Tracheophyta</taxon>
        <taxon>Spermatophyta</taxon>
        <taxon>Magnoliopsida</taxon>
        <taxon>eudicotyledons</taxon>
        <taxon>Gunneridae</taxon>
        <taxon>Pentapetalae</taxon>
        <taxon>rosids</taxon>
        <taxon>fabids</taxon>
        <taxon>Fabales</taxon>
        <taxon>Fabaceae</taxon>
        <taxon>Papilionoideae</taxon>
        <taxon>50 kb inversion clade</taxon>
        <taxon>NPAAA clade</taxon>
        <taxon>Hologalegina</taxon>
        <taxon>IRL clade</taxon>
        <taxon>Trifolieae</taxon>
        <taxon>Trifolium</taxon>
    </lineage>
</organism>
<evidence type="ECO:0000313" key="2">
    <source>
        <dbReference type="Proteomes" id="UP001177021"/>
    </source>
</evidence>
<name>A0ACB0K3W8_TRIPR</name>
<accession>A0ACB0K3W8</accession>
<comment type="caution">
    <text evidence="1">The sequence shown here is derived from an EMBL/GenBank/DDBJ whole genome shotgun (WGS) entry which is preliminary data.</text>
</comment>
<dbReference type="EMBL" id="CASHSV030000109">
    <property type="protein sequence ID" value="CAJ2650485.1"/>
    <property type="molecule type" value="Genomic_DNA"/>
</dbReference>
<evidence type="ECO:0000313" key="1">
    <source>
        <dbReference type="EMBL" id="CAJ2650485.1"/>
    </source>
</evidence>
<dbReference type="Proteomes" id="UP001177021">
    <property type="component" value="Unassembled WGS sequence"/>
</dbReference>
<gene>
    <name evidence="1" type="ORF">MILVUS5_LOCUS18297</name>
</gene>
<reference evidence="1" key="1">
    <citation type="submission" date="2023-10" db="EMBL/GenBank/DDBJ databases">
        <authorList>
            <person name="Rodriguez Cubillos JULIANA M."/>
            <person name="De Vega J."/>
        </authorList>
    </citation>
    <scope>NUCLEOTIDE SEQUENCE</scope>
</reference>
<proteinExistence type="predicted"/>